<comment type="subcellular location">
    <subcellularLocation>
        <location evidence="1">Cell membrane</location>
        <topology evidence="1">Multi-pass membrane protein</topology>
    </subcellularLocation>
</comment>
<reference evidence="18" key="3">
    <citation type="submission" date="2025-08" db="UniProtKB">
        <authorList>
            <consortium name="Ensembl"/>
        </authorList>
    </citation>
    <scope>IDENTIFICATION</scope>
</reference>
<dbReference type="SMART" id="SM01381">
    <property type="entry name" value="7TM_GPCR_Srsx"/>
    <property type="match status" value="1"/>
</dbReference>
<feature type="transmembrane region" description="Helical" evidence="16">
    <location>
        <begin position="295"/>
        <end position="317"/>
    </location>
</feature>
<reference evidence="19" key="1">
    <citation type="journal article" date="2014" name="PLoS ONE">
        <title>The genome and linkage map of the northern pike (Esox lucius): conserved synteny revealed between the salmonid sister group and the Neoteleostei.</title>
        <authorList>
            <person name="Rondeau E.B."/>
            <person name="Minkley D.R."/>
            <person name="Leong J.S."/>
            <person name="Messmer A.M."/>
            <person name="Jantzen J.R."/>
            <person name="von Schalburg K.R."/>
            <person name="Lemon C."/>
            <person name="Bird N.H."/>
            <person name="Koop B.F."/>
        </authorList>
    </citation>
    <scope>NUCLEOTIDE SEQUENCE</scope>
</reference>
<organism evidence="18 19">
    <name type="scientific">Esox lucius</name>
    <name type="common">Northern pike</name>
    <dbReference type="NCBI Taxonomy" id="8010"/>
    <lineage>
        <taxon>Eukaryota</taxon>
        <taxon>Metazoa</taxon>
        <taxon>Chordata</taxon>
        <taxon>Craniata</taxon>
        <taxon>Vertebrata</taxon>
        <taxon>Euteleostomi</taxon>
        <taxon>Actinopterygii</taxon>
        <taxon>Neopterygii</taxon>
        <taxon>Teleostei</taxon>
        <taxon>Protacanthopterygii</taxon>
        <taxon>Esociformes</taxon>
        <taxon>Esocidae</taxon>
        <taxon>Esox</taxon>
    </lineage>
</organism>
<protein>
    <recommendedName>
        <fullName evidence="2">Growth hormone secretagogue receptor type 1</fullName>
    </recommendedName>
    <alternativeName>
        <fullName evidence="13">GH-releasing peptide receptor</fullName>
    </alternativeName>
    <alternativeName>
        <fullName evidence="12">Ghrelin receptor</fullName>
    </alternativeName>
</protein>
<evidence type="ECO:0000256" key="9">
    <source>
        <dbReference type="ARBA" id="ARBA00023170"/>
    </source>
</evidence>
<evidence type="ECO:0000256" key="12">
    <source>
        <dbReference type="ARBA" id="ARBA00032291"/>
    </source>
</evidence>
<dbReference type="Gene3D" id="1.20.1070.10">
    <property type="entry name" value="Rhodopsin 7-helix transmembrane proteins"/>
    <property type="match status" value="1"/>
</dbReference>
<evidence type="ECO:0000256" key="10">
    <source>
        <dbReference type="ARBA" id="ARBA00023180"/>
    </source>
</evidence>
<dbReference type="OMA" id="VSECCTF"/>
<evidence type="ECO:0000256" key="2">
    <source>
        <dbReference type="ARBA" id="ARBA00018726"/>
    </source>
</evidence>
<dbReference type="PANTHER" id="PTHR24243">
    <property type="entry name" value="G-PROTEIN COUPLED RECEPTOR"/>
    <property type="match status" value="1"/>
</dbReference>
<keyword evidence="19" id="KW-1185">Reference proteome</keyword>
<dbReference type="GO" id="GO:0005886">
    <property type="term" value="C:plasma membrane"/>
    <property type="evidence" value="ECO:0007669"/>
    <property type="project" value="UniProtKB-SubCell"/>
</dbReference>
<dbReference type="PRINTS" id="PR00237">
    <property type="entry name" value="GPCRRHODOPSN"/>
</dbReference>
<dbReference type="InterPro" id="IPR017452">
    <property type="entry name" value="GPCR_Rhodpsn_7TM"/>
</dbReference>
<reference evidence="18" key="2">
    <citation type="submission" date="2020-02" db="EMBL/GenBank/DDBJ databases">
        <title>Esox lucius (northern pike) genome, fEsoLuc1, primary haplotype.</title>
        <authorList>
            <person name="Myers G."/>
            <person name="Karagic N."/>
            <person name="Meyer A."/>
            <person name="Pippel M."/>
            <person name="Reichard M."/>
            <person name="Winkler S."/>
            <person name="Tracey A."/>
            <person name="Sims Y."/>
            <person name="Howe K."/>
            <person name="Rhie A."/>
            <person name="Formenti G."/>
            <person name="Durbin R."/>
            <person name="Fedrigo O."/>
            <person name="Jarvis E.D."/>
        </authorList>
    </citation>
    <scope>NUCLEOTIDE SEQUENCE [LARGE SCALE GENOMIC DNA]</scope>
</reference>
<feature type="transmembrane region" description="Helical" evidence="16">
    <location>
        <begin position="258"/>
        <end position="275"/>
    </location>
</feature>
<accession>A0A3P9A019</accession>
<dbReference type="Ensembl" id="ENSELUT00000020191.3">
    <property type="protein sequence ID" value="ENSELUP00000033908.2"/>
    <property type="gene ID" value="ENSELUG00000012367.3"/>
</dbReference>
<keyword evidence="11 15" id="KW-0807">Transducer</keyword>
<reference evidence="18" key="4">
    <citation type="submission" date="2025-09" db="UniProtKB">
        <authorList>
            <consortium name="Ensembl"/>
        </authorList>
    </citation>
    <scope>IDENTIFICATION</scope>
</reference>
<dbReference type="SUPFAM" id="SSF81321">
    <property type="entry name" value="Family A G protein-coupled receptor-like"/>
    <property type="match status" value="1"/>
</dbReference>
<gene>
    <name evidence="18" type="primary">PRLHR</name>
</gene>
<evidence type="ECO:0000256" key="16">
    <source>
        <dbReference type="SAM" id="Phobius"/>
    </source>
</evidence>
<evidence type="ECO:0000256" key="13">
    <source>
        <dbReference type="ARBA" id="ARBA00033151"/>
    </source>
</evidence>
<dbReference type="GO" id="GO:0001616">
    <property type="term" value="F:growth hormone secretagogue receptor activity"/>
    <property type="evidence" value="ECO:0007669"/>
    <property type="project" value="TreeGrafter"/>
</dbReference>
<evidence type="ECO:0000256" key="5">
    <source>
        <dbReference type="ARBA" id="ARBA00022989"/>
    </source>
</evidence>
<dbReference type="Proteomes" id="UP000265140">
    <property type="component" value="Chromosome 20"/>
</dbReference>
<evidence type="ECO:0000256" key="3">
    <source>
        <dbReference type="ARBA" id="ARBA00022475"/>
    </source>
</evidence>
<dbReference type="PRINTS" id="PR01417">
    <property type="entry name" value="GHSRECEPTOR"/>
</dbReference>
<dbReference type="GeneTree" id="ENSGT01120000271823"/>
<comment type="function">
    <text evidence="14">Receptor for ghrelin, coupled to G-alpha-11 proteins. Stimulates growth hormone secretion. Also binds other growth hormone releasing peptides (GHRP) (e.g. Met-enkephalin and GHRP-6) as well as non-peptide, low molecular weight secretagogues (e.g. L-692,429, MK-0677, adenosine).</text>
</comment>
<dbReference type="PROSITE" id="PS00237">
    <property type="entry name" value="G_PROTEIN_RECEP_F1_1"/>
    <property type="match status" value="1"/>
</dbReference>
<feature type="transmembrane region" description="Helical" evidence="16">
    <location>
        <begin position="45"/>
        <end position="69"/>
    </location>
</feature>
<dbReference type="AlphaFoldDB" id="A0A3P9A019"/>
<keyword evidence="10" id="KW-0325">Glycoprotein</keyword>
<evidence type="ECO:0000256" key="14">
    <source>
        <dbReference type="ARBA" id="ARBA00056988"/>
    </source>
</evidence>
<dbReference type="PROSITE" id="PS50262">
    <property type="entry name" value="G_PROTEIN_RECEP_F1_2"/>
    <property type="match status" value="1"/>
</dbReference>
<comment type="similarity">
    <text evidence="15">Belongs to the G-protein coupled receptor 1 family.</text>
</comment>
<evidence type="ECO:0000313" key="18">
    <source>
        <dbReference type="Ensembl" id="ENSELUP00000033908.2"/>
    </source>
</evidence>
<dbReference type="Pfam" id="PF00001">
    <property type="entry name" value="7tm_1"/>
    <property type="match status" value="1"/>
</dbReference>
<dbReference type="GO" id="GO:0009755">
    <property type="term" value="P:hormone-mediated signaling pathway"/>
    <property type="evidence" value="ECO:0007669"/>
    <property type="project" value="TreeGrafter"/>
</dbReference>
<proteinExistence type="inferred from homology"/>
<name>A0A3P9A019_ESOLU</name>
<keyword evidence="8" id="KW-1015">Disulfide bond</keyword>
<evidence type="ECO:0000256" key="4">
    <source>
        <dbReference type="ARBA" id="ARBA00022692"/>
    </source>
</evidence>
<keyword evidence="7 16" id="KW-0472">Membrane</keyword>
<evidence type="ECO:0000256" key="8">
    <source>
        <dbReference type="ARBA" id="ARBA00023157"/>
    </source>
</evidence>
<evidence type="ECO:0000256" key="11">
    <source>
        <dbReference type="ARBA" id="ARBA00023224"/>
    </source>
</evidence>
<keyword evidence="9 15" id="KW-0675">Receptor</keyword>
<sequence>MSELGSGSECSADCGMGSGCLEDCGNQSHWADWGPEPSVFSWAELACVTAVCVLLLALGITGNVLTILVVWLRPHLRSTTYLYLCSMAASDLLILLLMPLDLYKVRLWNVRTWILGDAVCKVSQFLSESCTFSTILHITALSLERYVAVCQPLTAKTLVTRARVRALIGCLWVVAVVSAGPVFAMVGVEEFGGGEGVKECRCTDYAVTSGLLRAMMWLSNLYFLVPLGILGVVYSLIGRKLLLRPRRCSRDRAQGHTIKMLGIIVLAFVLCWLPFHVGRTFFSMSLDTSADMYYISQYLNLVSFVLFYLSAAVNPILYNTMSARYRHALWSLLPSRTHSHTHRSICFSLWYFSSMCVSPW</sequence>
<keyword evidence="6 15" id="KW-0297">G-protein coupled receptor</keyword>
<evidence type="ECO:0000313" key="19">
    <source>
        <dbReference type="Proteomes" id="UP000265140"/>
    </source>
</evidence>
<evidence type="ECO:0000256" key="7">
    <source>
        <dbReference type="ARBA" id="ARBA00023136"/>
    </source>
</evidence>
<dbReference type="InterPro" id="IPR003905">
    <property type="entry name" value="GHS-R/MTLR"/>
</dbReference>
<evidence type="ECO:0000256" key="6">
    <source>
        <dbReference type="ARBA" id="ARBA00023040"/>
    </source>
</evidence>
<keyword evidence="5 16" id="KW-1133">Transmembrane helix</keyword>
<evidence type="ECO:0000256" key="15">
    <source>
        <dbReference type="RuleBase" id="RU000688"/>
    </source>
</evidence>
<dbReference type="InParanoid" id="A0A3P9A019"/>
<feature type="transmembrane region" description="Helical" evidence="16">
    <location>
        <begin position="214"/>
        <end position="237"/>
    </location>
</feature>
<dbReference type="PANTHER" id="PTHR24243:SF7">
    <property type="entry name" value="GROWTH HORMONE SECRETAGOGUE RECEPTOR TYPE 1"/>
    <property type="match status" value="1"/>
</dbReference>
<keyword evidence="4 15" id="KW-0812">Transmembrane</keyword>
<feature type="transmembrane region" description="Helical" evidence="16">
    <location>
        <begin position="166"/>
        <end position="188"/>
    </location>
</feature>
<evidence type="ECO:0000256" key="1">
    <source>
        <dbReference type="ARBA" id="ARBA00004651"/>
    </source>
</evidence>
<dbReference type="InterPro" id="IPR000276">
    <property type="entry name" value="GPCR_Rhodpsn"/>
</dbReference>
<feature type="domain" description="G-protein coupled receptors family 1 profile" evidence="17">
    <location>
        <begin position="62"/>
        <end position="318"/>
    </location>
</feature>
<keyword evidence="3" id="KW-1003">Cell membrane</keyword>
<evidence type="ECO:0000259" key="17">
    <source>
        <dbReference type="PROSITE" id="PS50262"/>
    </source>
</evidence>